<dbReference type="EMBL" id="CP020442">
    <property type="protein sequence ID" value="ARC37856.1"/>
    <property type="molecule type" value="Genomic_DNA"/>
</dbReference>
<reference evidence="2" key="1">
    <citation type="submission" date="2017-12" db="EMBL/GenBank/DDBJ databases">
        <title>FDA dAtabase for Regulatory Grade micrObial Sequences (FDA-ARGOS): Supporting development and validation of Infectious Disease Dx tests.</title>
        <authorList>
            <person name="Campos J."/>
            <person name="Goldberg B."/>
            <person name="Tallon L."/>
            <person name="Sadzewicz L."/>
            <person name="Sengamalay N."/>
            <person name="Ott S."/>
            <person name="Godinez A."/>
            <person name="Nagaraj S."/>
            <person name="Vyas G."/>
            <person name="Aluvathingal J."/>
            <person name="Nadendla S."/>
            <person name="Geyer C."/>
            <person name="Nandy P."/>
            <person name="Hobson J."/>
            <person name="Sichtig H."/>
        </authorList>
    </citation>
    <scope>NUCLEOTIDE SEQUENCE</scope>
    <source>
        <strain evidence="2">FDAARGOS_252</strain>
    </source>
</reference>
<dbReference type="STRING" id="147645.A6J80_17215"/>
<dbReference type="KEGG" id="pye:A6J80_17215"/>
<accession>A0A1V0GVG2</accession>
<dbReference type="AlphaFoldDB" id="A0A1V0GVG2"/>
<proteinExistence type="predicted"/>
<feature type="region of interest" description="Disordered" evidence="1">
    <location>
        <begin position="1"/>
        <end position="21"/>
    </location>
</feature>
<dbReference type="Proteomes" id="UP000191257">
    <property type="component" value="Chromosome"/>
</dbReference>
<name>A0A1V0GVG2_9RHOB</name>
<dbReference type="RefSeq" id="WP_080622319.1">
    <property type="nucleotide sequence ID" value="NZ_CAWMZI010000001.1"/>
</dbReference>
<organism evidence="2 3">
    <name type="scientific">Paracoccus yeei</name>
    <dbReference type="NCBI Taxonomy" id="147645"/>
    <lineage>
        <taxon>Bacteria</taxon>
        <taxon>Pseudomonadati</taxon>
        <taxon>Pseudomonadota</taxon>
        <taxon>Alphaproteobacteria</taxon>
        <taxon>Rhodobacterales</taxon>
        <taxon>Paracoccaceae</taxon>
        <taxon>Paracoccus</taxon>
    </lineage>
</organism>
<evidence type="ECO:0000313" key="2">
    <source>
        <dbReference type="EMBL" id="ARC37856.1"/>
    </source>
</evidence>
<protein>
    <submittedName>
        <fullName evidence="2">Uncharacterized protein</fullName>
    </submittedName>
</protein>
<evidence type="ECO:0000256" key="1">
    <source>
        <dbReference type="SAM" id="MobiDB-lite"/>
    </source>
</evidence>
<feature type="compositionally biased region" description="Basic and acidic residues" evidence="1">
    <location>
        <begin position="8"/>
        <end position="17"/>
    </location>
</feature>
<gene>
    <name evidence="2" type="ORF">A6J80_17215</name>
</gene>
<keyword evidence="3" id="KW-1185">Reference proteome</keyword>
<sequence>MNNMELWRSVEKTDPSHTKKVNQRGGFTSISAHYQVMRATEAFGPVGTGWGYDCGAPIFHADFIIIPVTVWYRDRANTFGPVYGCAEIIGKRPDSDAPKKAMTDALTKALSHLGFNADVFLGKFDDNKYVAEVAQEFRSVEVQSNAPTADAVKANLMACKTLADLQSQWASIYRNHRAIADDPEVVAAKEVRKEQLQPKEDAA</sequence>
<evidence type="ECO:0000313" key="3">
    <source>
        <dbReference type="Proteomes" id="UP000191257"/>
    </source>
</evidence>